<protein>
    <submittedName>
        <fullName evidence="2">Uncharacterized protein</fullName>
    </submittedName>
</protein>
<proteinExistence type="predicted"/>
<organism evidence="2 3">
    <name type="scientific">Limimaricola litoreus</name>
    <dbReference type="NCBI Taxonomy" id="2955316"/>
    <lineage>
        <taxon>Bacteria</taxon>
        <taxon>Pseudomonadati</taxon>
        <taxon>Pseudomonadota</taxon>
        <taxon>Alphaproteobacteria</taxon>
        <taxon>Rhodobacterales</taxon>
        <taxon>Paracoccaceae</taxon>
        <taxon>Limimaricola</taxon>
    </lineage>
</organism>
<evidence type="ECO:0000313" key="2">
    <source>
        <dbReference type="EMBL" id="MCP1167794.1"/>
    </source>
</evidence>
<evidence type="ECO:0000256" key="1">
    <source>
        <dbReference type="SAM" id="MobiDB-lite"/>
    </source>
</evidence>
<dbReference type="Proteomes" id="UP001139477">
    <property type="component" value="Unassembled WGS sequence"/>
</dbReference>
<reference evidence="2" key="1">
    <citation type="submission" date="2022-06" db="EMBL/GenBank/DDBJ databases">
        <title>Limimaricola sediminis sp. nov., isolated from an intertidal sediment.</title>
        <authorList>
            <person name="Shao X."/>
        </authorList>
    </citation>
    <scope>NUCLEOTIDE SEQUENCE</scope>
    <source>
        <strain evidence="2">ASW11-118</strain>
    </source>
</reference>
<feature type="region of interest" description="Disordered" evidence="1">
    <location>
        <begin position="42"/>
        <end position="61"/>
    </location>
</feature>
<comment type="caution">
    <text evidence="2">The sequence shown here is derived from an EMBL/GenBank/DDBJ whole genome shotgun (WGS) entry which is preliminary data.</text>
</comment>
<keyword evidence="3" id="KW-1185">Reference proteome</keyword>
<dbReference type="EMBL" id="JAMYXC010000055">
    <property type="protein sequence ID" value="MCP1167794.1"/>
    <property type="molecule type" value="Genomic_DNA"/>
</dbReference>
<sequence length="61" mass="6166">MRNGALFLAGPLAEPGVFGAVTGCEETGAPARLRDHALMGRPKAPAAVPRSGSAIEGRLVP</sequence>
<name>A0A9X2FMX4_9RHOB</name>
<accession>A0A9X2FMX4</accession>
<dbReference type="AlphaFoldDB" id="A0A9X2FMX4"/>
<evidence type="ECO:0000313" key="3">
    <source>
        <dbReference type="Proteomes" id="UP001139477"/>
    </source>
</evidence>
<gene>
    <name evidence="2" type="ORF">NHG85_04520</name>
</gene>
<feature type="non-terminal residue" evidence="2">
    <location>
        <position position="61"/>
    </location>
</feature>